<dbReference type="GO" id="GO:0016791">
    <property type="term" value="F:phosphatase activity"/>
    <property type="evidence" value="ECO:0007669"/>
    <property type="project" value="TreeGrafter"/>
</dbReference>
<dbReference type="GO" id="GO:0008803">
    <property type="term" value="F:bis(5'-nucleosyl)-tetraphosphatase (symmetrical) activity"/>
    <property type="evidence" value="ECO:0007669"/>
    <property type="project" value="TreeGrafter"/>
</dbReference>
<dbReference type="GO" id="GO:0110154">
    <property type="term" value="P:RNA decapping"/>
    <property type="evidence" value="ECO:0007669"/>
    <property type="project" value="TreeGrafter"/>
</dbReference>
<gene>
    <name evidence="2" type="primary">pphA</name>
    <name evidence="2" type="ORF">EH105704_01_03310</name>
</gene>
<dbReference type="GeneID" id="92828959"/>
<comment type="caution">
    <text evidence="2">The sequence shown here is derived from an EMBL/GenBank/DDBJ whole genome shotgun (WGS) entry which is preliminary data.</text>
</comment>
<name>H5UWP2_ATLHE</name>
<evidence type="ECO:0000259" key="1">
    <source>
        <dbReference type="Pfam" id="PF00149"/>
    </source>
</evidence>
<dbReference type="SUPFAM" id="SSF56300">
    <property type="entry name" value="Metallo-dependent phosphatases"/>
    <property type="match status" value="1"/>
</dbReference>
<reference evidence="2 3" key="1">
    <citation type="submission" date="2012-02" db="EMBL/GenBank/DDBJ databases">
        <title>Whole genome shotgun sequence of Escherichia hermannii NBRC 105704.</title>
        <authorList>
            <person name="Yoshida I."/>
            <person name="Hosoyama A."/>
            <person name="Tsuchikane K."/>
            <person name="Katsumata H."/>
            <person name="Yamazaki S."/>
            <person name="Fujita N."/>
        </authorList>
    </citation>
    <scope>NUCLEOTIDE SEQUENCE [LARGE SCALE GENOMIC DNA]</scope>
    <source>
        <strain evidence="2 3">NBRC 105704</strain>
    </source>
</reference>
<evidence type="ECO:0000313" key="3">
    <source>
        <dbReference type="Proteomes" id="UP000010297"/>
    </source>
</evidence>
<dbReference type="InterPro" id="IPR004843">
    <property type="entry name" value="Calcineurin-like_PHP"/>
</dbReference>
<organism evidence="2 3">
    <name type="scientific">Atlantibacter hermannii NBRC 105704</name>
    <dbReference type="NCBI Taxonomy" id="1115512"/>
    <lineage>
        <taxon>Bacteria</taxon>
        <taxon>Pseudomonadati</taxon>
        <taxon>Pseudomonadota</taxon>
        <taxon>Gammaproteobacteria</taxon>
        <taxon>Enterobacterales</taxon>
        <taxon>Enterobacteriaceae</taxon>
        <taxon>Atlantibacter</taxon>
    </lineage>
</organism>
<dbReference type="Proteomes" id="UP000010297">
    <property type="component" value="Unassembled WGS sequence"/>
</dbReference>
<dbReference type="Gene3D" id="3.60.21.10">
    <property type="match status" value="1"/>
</dbReference>
<dbReference type="EMBL" id="BAFF01000001">
    <property type="protein sequence ID" value="GAB50323.1"/>
    <property type="molecule type" value="Genomic_DNA"/>
</dbReference>
<dbReference type="PANTHER" id="PTHR42850:SF10">
    <property type="entry name" value="SERINE_THREONINE-PROTEIN PHOSPHATASE 1"/>
    <property type="match status" value="1"/>
</dbReference>
<dbReference type="RefSeq" id="WP_002462881.1">
    <property type="nucleotide sequence ID" value="NZ_BAFF01000001.1"/>
</dbReference>
<dbReference type="PANTHER" id="PTHR42850">
    <property type="entry name" value="METALLOPHOSPHOESTERASE"/>
    <property type="match status" value="1"/>
</dbReference>
<dbReference type="eggNOG" id="COG0639">
    <property type="taxonomic scope" value="Bacteria"/>
</dbReference>
<sequence>MYQRIDASQWRAVYIVGDLHGCLREFAQALRGVRFDPWQDLVISVGDVIDRGEDSAGCLALTECRWFRCVLGNHEAMALDALDGGDYALWYLNGGSWYTRLAGAARKRAENQLMRLKTFPLIIELVLAEQRIIIAHADYPADHYAWQQPVKRMPVLWNRERLSQCMKGEVHSISGADAFYFGHTPLNARFDCGNLHYIDTGAVFGNSLTLLRLQ</sequence>
<dbReference type="GO" id="GO:0005737">
    <property type="term" value="C:cytoplasm"/>
    <property type="evidence" value="ECO:0007669"/>
    <property type="project" value="TreeGrafter"/>
</dbReference>
<accession>H5UWP2</accession>
<protein>
    <submittedName>
        <fullName evidence="2">Serine/threonine-protein phosphatase 1</fullName>
    </submittedName>
</protein>
<feature type="domain" description="Calcineurin-like phosphoesterase" evidence="1">
    <location>
        <begin position="13"/>
        <end position="142"/>
    </location>
</feature>
<keyword evidence="3" id="KW-1185">Reference proteome</keyword>
<dbReference type="InterPro" id="IPR050126">
    <property type="entry name" value="Ap4A_hydrolase"/>
</dbReference>
<proteinExistence type="predicted"/>
<dbReference type="InterPro" id="IPR029052">
    <property type="entry name" value="Metallo-depent_PP-like"/>
</dbReference>
<evidence type="ECO:0000313" key="2">
    <source>
        <dbReference type="EMBL" id="GAB50323.1"/>
    </source>
</evidence>
<dbReference type="Pfam" id="PF00149">
    <property type="entry name" value="Metallophos"/>
    <property type="match status" value="1"/>
</dbReference>
<dbReference type="AlphaFoldDB" id="H5UWP2"/>